<feature type="active site" evidence="16">
    <location>
        <position position="142"/>
    </location>
</feature>
<dbReference type="InterPro" id="IPR033130">
    <property type="entry name" value="RNase_T2_His_AS_2"/>
</dbReference>
<proteinExistence type="inferred from homology"/>
<evidence type="ECO:0000256" key="17">
    <source>
        <dbReference type="RuleBase" id="RU004328"/>
    </source>
</evidence>
<keyword evidence="8" id="KW-0732">Signal</keyword>
<dbReference type="InterPro" id="IPR001568">
    <property type="entry name" value="RNase_T2-like"/>
</dbReference>
<evidence type="ECO:0000259" key="19">
    <source>
        <dbReference type="Pfam" id="PF25488"/>
    </source>
</evidence>
<comment type="subcellular location">
    <subcellularLocation>
        <location evidence="2">Cytoplasm</location>
    </subcellularLocation>
    <subcellularLocation>
        <location evidence="1">Vacuole lumen</location>
    </subcellularLocation>
</comment>
<dbReference type="GO" id="GO:0005576">
    <property type="term" value="C:extracellular region"/>
    <property type="evidence" value="ECO:0007669"/>
    <property type="project" value="TreeGrafter"/>
</dbReference>
<dbReference type="Proteomes" id="UP000184383">
    <property type="component" value="Unassembled WGS sequence"/>
</dbReference>
<evidence type="ECO:0000256" key="9">
    <source>
        <dbReference type="ARBA" id="ARBA00022759"/>
    </source>
</evidence>
<dbReference type="VEuPathDB" id="FungiDB:ASPWEDRAFT_37004"/>
<protein>
    <recommendedName>
        <fullName evidence="15">Ribonuclease T2-like</fullName>
        <ecNumber evidence="4">4.6.1.19</ecNumber>
    </recommendedName>
</protein>
<dbReference type="PROSITE" id="PS00530">
    <property type="entry name" value="RNASE_T2_1"/>
    <property type="match status" value="1"/>
</dbReference>
<evidence type="ECO:0000256" key="5">
    <source>
        <dbReference type="ARBA" id="ARBA00022490"/>
    </source>
</evidence>
<keyword evidence="7" id="KW-0540">Nuclease</keyword>
<organism evidence="20 21">
    <name type="scientific">Aspergillus wentii DTO 134E9</name>
    <dbReference type="NCBI Taxonomy" id="1073089"/>
    <lineage>
        <taxon>Eukaryota</taxon>
        <taxon>Fungi</taxon>
        <taxon>Dikarya</taxon>
        <taxon>Ascomycota</taxon>
        <taxon>Pezizomycotina</taxon>
        <taxon>Eurotiomycetes</taxon>
        <taxon>Eurotiomycetidae</taxon>
        <taxon>Eurotiales</taxon>
        <taxon>Aspergillaceae</taxon>
        <taxon>Aspergillus</taxon>
        <taxon>Aspergillus subgen. Cremei</taxon>
    </lineage>
</organism>
<dbReference type="PANTHER" id="PTHR11240:SF22">
    <property type="entry name" value="RIBONUCLEASE T2"/>
    <property type="match status" value="1"/>
</dbReference>
<accession>A0A1L9RWL6</accession>
<keyword evidence="9" id="KW-0255">Endonuclease</keyword>
<dbReference type="InterPro" id="IPR057328">
    <property type="entry name" value="RNaseT2L_C"/>
</dbReference>
<dbReference type="Pfam" id="PF00445">
    <property type="entry name" value="Ribonuclease_T2"/>
    <property type="match status" value="1"/>
</dbReference>
<feature type="active site" evidence="16">
    <location>
        <position position="138"/>
    </location>
</feature>
<evidence type="ECO:0000256" key="11">
    <source>
        <dbReference type="ARBA" id="ARBA00023157"/>
    </source>
</evidence>
<feature type="region of interest" description="Disordered" evidence="18">
    <location>
        <begin position="253"/>
        <end position="292"/>
    </location>
</feature>
<evidence type="ECO:0000256" key="10">
    <source>
        <dbReference type="ARBA" id="ARBA00022801"/>
    </source>
</evidence>
<dbReference type="CDD" id="cd01061">
    <property type="entry name" value="RNase_T2_euk"/>
    <property type="match status" value="1"/>
</dbReference>
<dbReference type="EC" id="4.6.1.19" evidence="4"/>
<dbReference type="EMBL" id="KV878210">
    <property type="protein sequence ID" value="OJJ39257.1"/>
    <property type="molecule type" value="Genomic_DNA"/>
</dbReference>
<dbReference type="AlphaFoldDB" id="A0A1L9RWL6"/>
<dbReference type="InterPro" id="IPR036430">
    <property type="entry name" value="RNase_T2-like_sf"/>
</dbReference>
<dbReference type="PANTHER" id="PTHR11240">
    <property type="entry name" value="RIBONUCLEASE T2"/>
    <property type="match status" value="1"/>
</dbReference>
<feature type="active site" evidence="16">
    <location>
        <position position="80"/>
    </location>
</feature>
<evidence type="ECO:0000256" key="3">
    <source>
        <dbReference type="ARBA" id="ARBA00007469"/>
    </source>
</evidence>
<evidence type="ECO:0000256" key="2">
    <source>
        <dbReference type="ARBA" id="ARBA00004496"/>
    </source>
</evidence>
<keyword evidence="10" id="KW-0378">Hydrolase</keyword>
<evidence type="ECO:0000313" key="21">
    <source>
        <dbReference type="Proteomes" id="UP000184383"/>
    </source>
</evidence>
<reference evidence="21" key="1">
    <citation type="journal article" date="2017" name="Genome Biol.">
        <title>Comparative genomics reveals high biological diversity and specific adaptations in the industrially and medically important fungal genus Aspergillus.</title>
        <authorList>
            <person name="de Vries R.P."/>
            <person name="Riley R."/>
            <person name="Wiebenga A."/>
            <person name="Aguilar-Osorio G."/>
            <person name="Amillis S."/>
            <person name="Uchima C.A."/>
            <person name="Anderluh G."/>
            <person name="Asadollahi M."/>
            <person name="Askin M."/>
            <person name="Barry K."/>
            <person name="Battaglia E."/>
            <person name="Bayram O."/>
            <person name="Benocci T."/>
            <person name="Braus-Stromeyer S.A."/>
            <person name="Caldana C."/>
            <person name="Canovas D."/>
            <person name="Cerqueira G.C."/>
            <person name="Chen F."/>
            <person name="Chen W."/>
            <person name="Choi C."/>
            <person name="Clum A."/>
            <person name="Dos Santos R.A."/>
            <person name="Damasio A.R."/>
            <person name="Diallinas G."/>
            <person name="Emri T."/>
            <person name="Fekete E."/>
            <person name="Flipphi M."/>
            <person name="Freyberg S."/>
            <person name="Gallo A."/>
            <person name="Gournas C."/>
            <person name="Habgood R."/>
            <person name="Hainaut M."/>
            <person name="Harispe M.L."/>
            <person name="Henrissat B."/>
            <person name="Hilden K.S."/>
            <person name="Hope R."/>
            <person name="Hossain A."/>
            <person name="Karabika E."/>
            <person name="Karaffa L."/>
            <person name="Karanyi Z."/>
            <person name="Krasevec N."/>
            <person name="Kuo A."/>
            <person name="Kusch H."/>
            <person name="LaButti K."/>
            <person name="Lagendijk E.L."/>
            <person name="Lapidus A."/>
            <person name="Levasseur A."/>
            <person name="Lindquist E."/>
            <person name="Lipzen A."/>
            <person name="Logrieco A.F."/>
            <person name="MacCabe A."/>
            <person name="Maekelae M.R."/>
            <person name="Malavazi I."/>
            <person name="Melin P."/>
            <person name="Meyer V."/>
            <person name="Mielnichuk N."/>
            <person name="Miskei M."/>
            <person name="Molnar A.P."/>
            <person name="Mule G."/>
            <person name="Ngan C.Y."/>
            <person name="Orejas M."/>
            <person name="Orosz E."/>
            <person name="Ouedraogo J.P."/>
            <person name="Overkamp K.M."/>
            <person name="Park H.-S."/>
            <person name="Perrone G."/>
            <person name="Piumi F."/>
            <person name="Punt P.J."/>
            <person name="Ram A.F."/>
            <person name="Ramon A."/>
            <person name="Rauscher S."/>
            <person name="Record E."/>
            <person name="Riano-Pachon D.M."/>
            <person name="Robert V."/>
            <person name="Roehrig J."/>
            <person name="Ruller R."/>
            <person name="Salamov A."/>
            <person name="Salih N.S."/>
            <person name="Samson R.A."/>
            <person name="Sandor E."/>
            <person name="Sanguinetti M."/>
            <person name="Schuetze T."/>
            <person name="Sepcic K."/>
            <person name="Shelest E."/>
            <person name="Sherlock G."/>
            <person name="Sophianopoulou V."/>
            <person name="Squina F.M."/>
            <person name="Sun H."/>
            <person name="Susca A."/>
            <person name="Todd R.B."/>
            <person name="Tsang A."/>
            <person name="Unkles S.E."/>
            <person name="van de Wiele N."/>
            <person name="van Rossen-Uffink D."/>
            <person name="Oliveira J.V."/>
            <person name="Vesth T.C."/>
            <person name="Visser J."/>
            <person name="Yu J.-H."/>
            <person name="Zhou M."/>
            <person name="Andersen M.R."/>
            <person name="Archer D.B."/>
            <person name="Baker S.E."/>
            <person name="Benoit I."/>
            <person name="Brakhage A.A."/>
            <person name="Braus G.H."/>
            <person name="Fischer R."/>
            <person name="Frisvad J.C."/>
            <person name="Goldman G.H."/>
            <person name="Houbraken J."/>
            <person name="Oakley B."/>
            <person name="Pocsi I."/>
            <person name="Scazzocchio C."/>
            <person name="Seiboth B."/>
            <person name="vanKuyk P.A."/>
            <person name="Wortman J."/>
            <person name="Dyer P.S."/>
            <person name="Grigoriev I.V."/>
        </authorList>
    </citation>
    <scope>NUCLEOTIDE SEQUENCE [LARGE SCALE GENOMIC DNA]</scope>
    <source>
        <strain evidence="21">DTO 134E9</strain>
    </source>
</reference>
<dbReference type="OrthoDB" id="435754at2759"/>
<sequence length="407" mass="44896">MPGPQQILKALTGSLGLSPFSGLDIPENALQSCPKPELSCQAKYHGQDTCCFNYPGGSLLQTQFWDTDPAVGPDDSWTIHGLWPDHCNGGFDQFCDSHRKYNNISLILIDAGRRDLLDYMNIYWKDFKGDDPDLWYHEWSKHGTCVSTLEPTCYGADYQPQQEVVDYFDKTVELFEGLPSYDVLAKAGIVPSQTKTYTRSEIENALSTAHGADVAVRCRRGALNEIWYYFNVAGPLQSGKFVASDPDGFKSNCPTNGIRYHPKKPQAEPEPTETSPTGPKPTAPGVPFQGRGHLKVSTMGQRRGCIISHGTWFSSGTCATFRAKKISEDALTLESSKGPCAIEHDTLNCGPHTQGPEKFSVKDGKLAFRGNTSFFADKAPKGHTQSKVFASEADHIIELEITWTAEQ</sequence>
<comment type="function">
    <text evidence="14">Rnase which modulates cell survival under stress conditions. Released from the vacuole to the cytoplasm during stress to promote tRNA and rRNA cleavage and to activate separately a downstream pathway that promotes cell death. Involved in cell size, vacuolar morphology and growth at high temperatures and high salt concentration.</text>
</comment>
<evidence type="ECO:0000313" key="20">
    <source>
        <dbReference type="EMBL" id="OJJ39257.1"/>
    </source>
</evidence>
<evidence type="ECO:0000256" key="16">
    <source>
        <dbReference type="PIRSR" id="PIRSR633697-1"/>
    </source>
</evidence>
<comment type="similarity">
    <text evidence="3 17">Belongs to the RNase T2 family.</text>
</comment>
<evidence type="ECO:0000256" key="7">
    <source>
        <dbReference type="ARBA" id="ARBA00022722"/>
    </source>
</evidence>
<dbReference type="Pfam" id="PF25488">
    <property type="entry name" value="RNaseT2L_C"/>
    <property type="match status" value="1"/>
</dbReference>
<keyword evidence="5" id="KW-0963">Cytoplasm</keyword>
<keyword evidence="12" id="KW-0325">Glycoprotein</keyword>
<dbReference type="RefSeq" id="XP_040692933.1">
    <property type="nucleotide sequence ID" value="XM_040834588.1"/>
</dbReference>
<evidence type="ECO:0000256" key="14">
    <source>
        <dbReference type="ARBA" id="ARBA00025494"/>
    </source>
</evidence>
<gene>
    <name evidence="20" type="ORF">ASPWEDRAFT_37004</name>
</gene>
<keyword evidence="21" id="KW-1185">Reference proteome</keyword>
<evidence type="ECO:0000256" key="12">
    <source>
        <dbReference type="ARBA" id="ARBA00023180"/>
    </source>
</evidence>
<evidence type="ECO:0000256" key="8">
    <source>
        <dbReference type="ARBA" id="ARBA00022729"/>
    </source>
</evidence>
<evidence type="ECO:0000256" key="6">
    <source>
        <dbReference type="ARBA" id="ARBA00022554"/>
    </source>
</evidence>
<dbReference type="Gene3D" id="3.90.730.10">
    <property type="entry name" value="Ribonuclease T2-like"/>
    <property type="match status" value="1"/>
</dbReference>
<dbReference type="InterPro" id="IPR033697">
    <property type="entry name" value="Ribonuclease_T2_eukaryotic"/>
</dbReference>
<dbReference type="GO" id="GO:0033897">
    <property type="term" value="F:ribonuclease T2 activity"/>
    <property type="evidence" value="ECO:0007669"/>
    <property type="project" value="UniProtKB-EC"/>
</dbReference>
<dbReference type="GeneID" id="63750436"/>
<name>A0A1L9RWL6_ASPWE</name>
<evidence type="ECO:0000256" key="15">
    <source>
        <dbReference type="ARBA" id="ARBA00071169"/>
    </source>
</evidence>
<dbReference type="FunFam" id="3.90.730.10:FF:000004">
    <property type="entry name" value="Ribonuclease T2-like"/>
    <property type="match status" value="1"/>
</dbReference>
<evidence type="ECO:0000256" key="13">
    <source>
        <dbReference type="ARBA" id="ARBA00023239"/>
    </source>
</evidence>
<keyword evidence="6" id="KW-0926">Vacuole</keyword>
<dbReference type="SUPFAM" id="SSF55895">
    <property type="entry name" value="Ribonuclease Rh-like"/>
    <property type="match status" value="1"/>
</dbReference>
<dbReference type="GO" id="GO:0016787">
    <property type="term" value="F:hydrolase activity"/>
    <property type="evidence" value="ECO:0007669"/>
    <property type="project" value="UniProtKB-KW"/>
</dbReference>
<dbReference type="GO" id="GO:0003723">
    <property type="term" value="F:RNA binding"/>
    <property type="evidence" value="ECO:0007669"/>
    <property type="project" value="InterPro"/>
</dbReference>
<keyword evidence="11" id="KW-1015">Disulfide bond</keyword>
<dbReference type="PROSITE" id="PS00531">
    <property type="entry name" value="RNASE_T2_2"/>
    <property type="match status" value="1"/>
</dbReference>
<evidence type="ECO:0000256" key="1">
    <source>
        <dbReference type="ARBA" id="ARBA00004410"/>
    </source>
</evidence>
<dbReference type="InterPro" id="IPR018188">
    <property type="entry name" value="RNase_T2_His_AS_1"/>
</dbReference>
<dbReference type="STRING" id="1073089.A0A1L9RWL6"/>
<evidence type="ECO:0000256" key="18">
    <source>
        <dbReference type="SAM" id="MobiDB-lite"/>
    </source>
</evidence>
<feature type="domain" description="RNase T2-like C-terminal" evidence="19">
    <location>
        <begin position="287"/>
        <end position="403"/>
    </location>
</feature>
<dbReference type="GO" id="GO:0006401">
    <property type="term" value="P:RNA catabolic process"/>
    <property type="evidence" value="ECO:0007669"/>
    <property type="project" value="TreeGrafter"/>
</dbReference>
<dbReference type="GO" id="GO:0005775">
    <property type="term" value="C:vacuolar lumen"/>
    <property type="evidence" value="ECO:0007669"/>
    <property type="project" value="UniProtKB-SubCell"/>
</dbReference>
<keyword evidence="13" id="KW-0456">Lyase</keyword>
<evidence type="ECO:0000256" key="4">
    <source>
        <dbReference type="ARBA" id="ARBA00012571"/>
    </source>
</evidence>